<keyword evidence="4 10" id="KW-0812">Transmembrane</keyword>
<keyword evidence="10" id="KW-1003">Cell membrane</keyword>
<name>A0A3D1JLV0_9CHLR</name>
<comment type="similarity">
    <text evidence="2 10">Belongs to the complex I subunit 4L family.</text>
</comment>
<dbReference type="PANTHER" id="PTHR11434:SF21">
    <property type="entry name" value="NADH DEHYDROGENASE SUBUNIT 4L-RELATED"/>
    <property type="match status" value="1"/>
</dbReference>
<dbReference type="Pfam" id="PF00420">
    <property type="entry name" value="Oxidored_q2"/>
    <property type="match status" value="1"/>
</dbReference>
<feature type="transmembrane region" description="Helical" evidence="10">
    <location>
        <begin position="58"/>
        <end position="83"/>
    </location>
</feature>
<dbReference type="GO" id="GO:0050136">
    <property type="term" value="F:NADH dehydrogenase (quinone) (non-electrogenic) activity"/>
    <property type="evidence" value="ECO:0007669"/>
    <property type="project" value="UniProtKB-UniRule"/>
</dbReference>
<comment type="caution">
    <text evidence="11">The sequence shown here is derived from an EMBL/GenBank/DDBJ whole genome shotgun (WGS) entry which is preliminary data.</text>
</comment>
<evidence type="ECO:0000256" key="4">
    <source>
        <dbReference type="ARBA" id="ARBA00022692"/>
    </source>
</evidence>
<dbReference type="STRING" id="229919.GCA_001050195_02227"/>
<dbReference type="HAMAP" id="MF_01456">
    <property type="entry name" value="NDH1_NuoK"/>
    <property type="match status" value="1"/>
</dbReference>
<evidence type="ECO:0000256" key="3">
    <source>
        <dbReference type="ARBA" id="ARBA00022448"/>
    </source>
</evidence>
<feature type="transmembrane region" description="Helical" evidence="10">
    <location>
        <begin position="31"/>
        <end position="52"/>
    </location>
</feature>
<evidence type="ECO:0000256" key="6">
    <source>
        <dbReference type="ARBA" id="ARBA00022967"/>
    </source>
</evidence>
<comment type="function">
    <text evidence="10">NDH-1 shuttles electrons from NADH, via FMN and iron-sulfur (Fe-S) centers, to quinones in the respiratory chain. The immediate electron acceptor for the enzyme in this species is believed to be ubiquinone. Couples the redox reaction to proton translocation (for every two electrons transferred, four hydrogen ions are translocated across the cytoplasmic membrane), and thus conserves the redox energy in a proton gradient.</text>
</comment>
<dbReference type="FunFam" id="1.10.287.3510:FF:000001">
    <property type="entry name" value="NADH-quinone oxidoreductase subunit K"/>
    <property type="match status" value="1"/>
</dbReference>
<evidence type="ECO:0000256" key="2">
    <source>
        <dbReference type="ARBA" id="ARBA00010519"/>
    </source>
</evidence>
<dbReference type="NCBIfam" id="NF004320">
    <property type="entry name" value="PRK05715.1-2"/>
    <property type="match status" value="1"/>
</dbReference>
<evidence type="ECO:0000256" key="9">
    <source>
        <dbReference type="ARBA" id="ARBA00023136"/>
    </source>
</evidence>
<keyword evidence="3 10" id="KW-0813">Transport</keyword>
<dbReference type="OrthoDB" id="9810120at2"/>
<keyword evidence="8 10" id="KW-0520">NAD</keyword>
<feature type="transmembrane region" description="Helical" evidence="10">
    <location>
        <begin position="6"/>
        <end position="26"/>
    </location>
</feature>
<proteinExistence type="inferred from homology"/>
<comment type="catalytic activity">
    <reaction evidence="10">
        <text>a quinone + NADH + 5 H(+)(in) = a quinol + NAD(+) + 4 H(+)(out)</text>
        <dbReference type="Rhea" id="RHEA:57888"/>
        <dbReference type="ChEBI" id="CHEBI:15378"/>
        <dbReference type="ChEBI" id="CHEBI:24646"/>
        <dbReference type="ChEBI" id="CHEBI:57540"/>
        <dbReference type="ChEBI" id="CHEBI:57945"/>
        <dbReference type="ChEBI" id="CHEBI:132124"/>
    </reaction>
</comment>
<evidence type="ECO:0000256" key="7">
    <source>
        <dbReference type="ARBA" id="ARBA00022989"/>
    </source>
</evidence>
<dbReference type="GO" id="GO:0030964">
    <property type="term" value="C:NADH dehydrogenase complex"/>
    <property type="evidence" value="ECO:0007669"/>
    <property type="project" value="TreeGrafter"/>
</dbReference>
<organism evidence="11 12">
    <name type="scientific">Anaerolinea thermolimosa</name>
    <dbReference type="NCBI Taxonomy" id="229919"/>
    <lineage>
        <taxon>Bacteria</taxon>
        <taxon>Bacillati</taxon>
        <taxon>Chloroflexota</taxon>
        <taxon>Anaerolineae</taxon>
        <taxon>Anaerolineales</taxon>
        <taxon>Anaerolineaceae</taxon>
        <taxon>Anaerolinea</taxon>
    </lineage>
</organism>
<keyword evidence="10" id="KW-0830">Ubiquinone</keyword>
<comment type="subcellular location">
    <subcellularLocation>
        <location evidence="10">Cell membrane</location>
        <topology evidence="10">Multi-pass membrane protein</topology>
    </subcellularLocation>
    <subcellularLocation>
        <location evidence="1">Membrane</location>
        <topology evidence="1">Multi-pass membrane protein</topology>
    </subcellularLocation>
</comment>
<keyword evidence="9 10" id="KW-0472">Membrane</keyword>
<dbReference type="InterPro" id="IPR039428">
    <property type="entry name" value="NUOK/Mnh_C1-like"/>
</dbReference>
<evidence type="ECO:0000256" key="5">
    <source>
        <dbReference type="ARBA" id="ARBA00022719"/>
    </source>
</evidence>
<dbReference type="RefSeq" id="WP_062193642.1">
    <property type="nucleotide sequence ID" value="NZ_DF967965.1"/>
</dbReference>
<comment type="subunit">
    <text evidence="10">NDH-1 is composed of 14 different subunits. Subunits NuoA, H, J, K, L, M, N constitute the membrane sector of the complex.</text>
</comment>
<sequence>MNTIPAEYYLILSAILFSLGILGVLLRRNALVVFMSLELMFNAGNLAFITFARMYQTISAQVVVFFVMTVAAAEVAIGLALMVEIFRTKRSIDIDQMNSLKG</sequence>
<dbReference type="GO" id="GO:0048038">
    <property type="term" value="F:quinone binding"/>
    <property type="evidence" value="ECO:0007669"/>
    <property type="project" value="UniProtKB-KW"/>
</dbReference>
<dbReference type="NCBIfam" id="NF004323">
    <property type="entry name" value="PRK05715.1-5"/>
    <property type="match status" value="1"/>
</dbReference>
<dbReference type="Gene3D" id="1.10.287.3510">
    <property type="match status" value="1"/>
</dbReference>
<dbReference type="InterPro" id="IPR001133">
    <property type="entry name" value="NADH_UbQ_OxRdtase_chain4L/K"/>
</dbReference>
<keyword evidence="7 10" id="KW-1133">Transmembrane helix</keyword>
<reference evidence="11 12" key="1">
    <citation type="journal article" date="2018" name="Nat. Biotechnol.">
        <title>A standardized bacterial taxonomy based on genome phylogeny substantially revises the tree of life.</title>
        <authorList>
            <person name="Parks D.H."/>
            <person name="Chuvochina M."/>
            <person name="Waite D.W."/>
            <person name="Rinke C."/>
            <person name="Skarshewski A."/>
            <person name="Chaumeil P.A."/>
            <person name="Hugenholtz P."/>
        </authorList>
    </citation>
    <scope>NUCLEOTIDE SEQUENCE [LARGE SCALE GENOMIC DNA]</scope>
    <source>
        <strain evidence="11">UBA8781</strain>
    </source>
</reference>
<keyword evidence="6 10" id="KW-1278">Translocase</keyword>
<evidence type="ECO:0000313" key="12">
    <source>
        <dbReference type="Proteomes" id="UP000264141"/>
    </source>
</evidence>
<dbReference type="AlphaFoldDB" id="A0A3D1JLV0"/>
<evidence type="ECO:0000256" key="1">
    <source>
        <dbReference type="ARBA" id="ARBA00004141"/>
    </source>
</evidence>
<protein>
    <recommendedName>
        <fullName evidence="10">NADH-quinone oxidoreductase subunit K</fullName>
        <ecNumber evidence="10">7.1.1.-</ecNumber>
    </recommendedName>
    <alternativeName>
        <fullName evidence="10">NADH dehydrogenase I subunit K</fullName>
    </alternativeName>
    <alternativeName>
        <fullName evidence="10">NDH-1 subunit K</fullName>
    </alternativeName>
</protein>
<dbReference type="NCBIfam" id="NF004321">
    <property type="entry name" value="PRK05715.1-3"/>
    <property type="match status" value="1"/>
</dbReference>
<dbReference type="Proteomes" id="UP000264141">
    <property type="component" value="Unassembled WGS sequence"/>
</dbReference>
<dbReference type="EMBL" id="DPBP01000048">
    <property type="protein sequence ID" value="HCE18636.1"/>
    <property type="molecule type" value="Genomic_DNA"/>
</dbReference>
<gene>
    <name evidence="10" type="primary">nuoK</name>
    <name evidence="11" type="ORF">DEQ80_12335</name>
</gene>
<dbReference type="GO" id="GO:0042773">
    <property type="term" value="P:ATP synthesis coupled electron transport"/>
    <property type="evidence" value="ECO:0007669"/>
    <property type="project" value="InterPro"/>
</dbReference>
<keyword evidence="5 10" id="KW-0874">Quinone</keyword>
<evidence type="ECO:0000256" key="10">
    <source>
        <dbReference type="HAMAP-Rule" id="MF_01456"/>
    </source>
</evidence>
<evidence type="ECO:0000256" key="8">
    <source>
        <dbReference type="ARBA" id="ARBA00023027"/>
    </source>
</evidence>
<evidence type="ECO:0000313" key="11">
    <source>
        <dbReference type="EMBL" id="HCE18636.1"/>
    </source>
</evidence>
<dbReference type="PANTHER" id="PTHR11434">
    <property type="entry name" value="NADH-UBIQUINONE OXIDOREDUCTASE SUBUNIT ND4L"/>
    <property type="match status" value="1"/>
</dbReference>
<dbReference type="EC" id="7.1.1.-" evidence="10"/>
<accession>A0A3D1JLV0</accession>
<dbReference type="GO" id="GO:0005886">
    <property type="term" value="C:plasma membrane"/>
    <property type="evidence" value="ECO:0007669"/>
    <property type="project" value="UniProtKB-SubCell"/>
</dbReference>